<dbReference type="SUPFAM" id="SSF55729">
    <property type="entry name" value="Acyl-CoA N-acyltransferases (Nat)"/>
    <property type="match status" value="1"/>
</dbReference>
<dbReference type="PANTHER" id="PTHR42919">
    <property type="entry name" value="N-ALPHA-ACETYLTRANSFERASE"/>
    <property type="match status" value="1"/>
</dbReference>
<dbReference type="OrthoDB" id="47374at2759"/>
<dbReference type="FunFam" id="3.40.630.30:FF:000006">
    <property type="entry name" value="Putative n-alpha-acetyltransferase 50"/>
    <property type="match status" value="1"/>
</dbReference>
<proteinExistence type="predicted"/>
<dbReference type="GO" id="GO:0007064">
    <property type="term" value="P:mitotic sister chromatid cohesion"/>
    <property type="evidence" value="ECO:0007669"/>
    <property type="project" value="TreeGrafter"/>
</dbReference>
<keyword evidence="2" id="KW-0012">Acyltransferase</keyword>
<dbReference type="FunCoup" id="A0A286UH92">
    <property type="interactions" value="221"/>
</dbReference>
<dbReference type="Proteomes" id="UP000217199">
    <property type="component" value="Unassembled WGS sequence"/>
</dbReference>
<dbReference type="InterPro" id="IPR016181">
    <property type="entry name" value="Acyl_CoA_acyltransferase"/>
</dbReference>
<evidence type="ECO:0000313" key="5">
    <source>
        <dbReference type="Proteomes" id="UP000217199"/>
    </source>
</evidence>
<evidence type="ECO:0000256" key="2">
    <source>
        <dbReference type="ARBA" id="ARBA00023315"/>
    </source>
</evidence>
<accession>A0A286UH92</accession>
<evidence type="ECO:0000259" key="3">
    <source>
        <dbReference type="PROSITE" id="PS51186"/>
    </source>
</evidence>
<dbReference type="PROSITE" id="PS51186">
    <property type="entry name" value="GNAT"/>
    <property type="match status" value="1"/>
</dbReference>
<dbReference type="Gene3D" id="3.40.630.30">
    <property type="match status" value="1"/>
</dbReference>
<protein>
    <submittedName>
        <fullName evidence="4">N-acetyltransferase NAT13</fullName>
    </submittedName>
</protein>
<dbReference type="GO" id="GO:0016747">
    <property type="term" value="F:acyltransferase activity, transferring groups other than amino-acyl groups"/>
    <property type="evidence" value="ECO:0007669"/>
    <property type="project" value="InterPro"/>
</dbReference>
<organism evidence="4 5">
    <name type="scientific">Pyrrhoderma noxium</name>
    <dbReference type="NCBI Taxonomy" id="2282107"/>
    <lineage>
        <taxon>Eukaryota</taxon>
        <taxon>Fungi</taxon>
        <taxon>Dikarya</taxon>
        <taxon>Basidiomycota</taxon>
        <taxon>Agaricomycotina</taxon>
        <taxon>Agaricomycetes</taxon>
        <taxon>Hymenochaetales</taxon>
        <taxon>Hymenochaetaceae</taxon>
        <taxon>Pyrrhoderma</taxon>
    </lineage>
</organism>
<name>A0A286UH92_9AGAM</name>
<dbReference type="AlphaFoldDB" id="A0A286UH92"/>
<feature type="domain" description="N-acetyltransferase" evidence="3">
    <location>
        <begin position="37"/>
        <end position="190"/>
    </location>
</feature>
<gene>
    <name evidence="4" type="ORF">PNOK_0568700</name>
</gene>
<dbReference type="PANTHER" id="PTHR42919:SF8">
    <property type="entry name" value="N-ALPHA-ACETYLTRANSFERASE 50"/>
    <property type="match status" value="1"/>
</dbReference>
<dbReference type="STRING" id="2282107.A0A286UH92"/>
<evidence type="ECO:0000256" key="1">
    <source>
        <dbReference type="ARBA" id="ARBA00022679"/>
    </source>
</evidence>
<keyword evidence="1" id="KW-0808">Transferase</keyword>
<dbReference type="Pfam" id="PF00583">
    <property type="entry name" value="Acetyltransf_1"/>
    <property type="match status" value="1"/>
</dbReference>
<evidence type="ECO:0000313" key="4">
    <source>
        <dbReference type="EMBL" id="PAV18844.1"/>
    </source>
</evidence>
<dbReference type="CDD" id="cd04301">
    <property type="entry name" value="NAT_SF"/>
    <property type="match status" value="1"/>
</dbReference>
<comment type="caution">
    <text evidence="4">The sequence shown here is derived from an EMBL/GenBank/DDBJ whole genome shotgun (WGS) entry which is preliminary data.</text>
</comment>
<sequence>MCSHEKVVSDTVRETIFIRTMTSTSSKKNASRPDERISFSSITTNNLGTVRVLNSTLFPIKYSEKFYKDILSPDVEDFCKLVYLNDVPIGTICCRIETKDDENNLYLMTMGVLAPYRSRNIGSRTIQHILDAAKVHKKPKISNVYLHVQVSNADAKRFYERHDFKEIGIAQEYYKKIEPRDAWILEHKVTEPESNETELQDISPETAA</sequence>
<dbReference type="InterPro" id="IPR000182">
    <property type="entry name" value="GNAT_dom"/>
</dbReference>
<reference evidence="4 5" key="1">
    <citation type="journal article" date="2017" name="Mol. Ecol.">
        <title>Comparative and population genomic landscape of Phellinus noxius: A hypervariable fungus causing root rot in trees.</title>
        <authorList>
            <person name="Chung C.L."/>
            <person name="Lee T.J."/>
            <person name="Akiba M."/>
            <person name="Lee H.H."/>
            <person name="Kuo T.H."/>
            <person name="Liu D."/>
            <person name="Ke H.M."/>
            <person name="Yokoi T."/>
            <person name="Roa M.B."/>
            <person name="Lu M.J."/>
            <person name="Chang Y.Y."/>
            <person name="Ann P.J."/>
            <person name="Tsai J.N."/>
            <person name="Chen C.Y."/>
            <person name="Tzean S.S."/>
            <person name="Ota Y."/>
            <person name="Hattori T."/>
            <person name="Sahashi N."/>
            <person name="Liou R.F."/>
            <person name="Kikuchi T."/>
            <person name="Tsai I.J."/>
        </authorList>
    </citation>
    <scope>NUCLEOTIDE SEQUENCE [LARGE SCALE GENOMIC DNA]</scope>
    <source>
        <strain evidence="4 5">FFPRI411160</strain>
    </source>
</reference>
<dbReference type="GO" id="GO:0031415">
    <property type="term" value="C:NatA complex"/>
    <property type="evidence" value="ECO:0007669"/>
    <property type="project" value="TreeGrafter"/>
</dbReference>
<dbReference type="EMBL" id="NBII01000005">
    <property type="protein sequence ID" value="PAV18844.1"/>
    <property type="molecule type" value="Genomic_DNA"/>
</dbReference>
<dbReference type="InParanoid" id="A0A286UH92"/>
<dbReference type="InterPro" id="IPR051556">
    <property type="entry name" value="N-term/lysine_N-AcTrnsfr"/>
</dbReference>
<keyword evidence="5" id="KW-1185">Reference proteome</keyword>